<keyword evidence="3" id="KW-1185">Reference proteome</keyword>
<reference evidence="1" key="1">
    <citation type="journal article" date="2019" name="bioRxiv">
        <title>The Genome of the Zebra Mussel, Dreissena polymorpha: A Resource for Invasive Species Research.</title>
        <authorList>
            <person name="McCartney M.A."/>
            <person name="Auch B."/>
            <person name="Kono T."/>
            <person name="Mallez S."/>
            <person name="Zhang Y."/>
            <person name="Obille A."/>
            <person name="Becker A."/>
            <person name="Abrahante J.E."/>
            <person name="Garbe J."/>
            <person name="Badalamenti J.P."/>
            <person name="Herman A."/>
            <person name="Mangelson H."/>
            <person name="Liachko I."/>
            <person name="Sullivan S."/>
            <person name="Sone E.D."/>
            <person name="Koren S."/>
            <person name="Silverstein K.A.T."/>
            <person name="Beckman K.B."/>
            <person name="Gohl D.M."/>
        </authorList>
    </citation>
    <scope>NUCLEOTIDE SEQUENCE</scope>
    <source>
        <strain evidence="1">Duluth1</strain>
        <tissue evidence="1">Whole animal</tissue>
    </source>
</reference>
<sequence length="56" mass="6468">MVPSNLIPQKKQISHQFSLPERKAKVNQLVKTIDNVDDPDTKYCICRSTDGTRFMM</sequence>
<accession>A0A9D4JQD8</accession>
<comment type="caution">
    <text evidence="1">The sequence shown here is derived from an EMBL/GenBank/DDBJ whole genome shotgun (WGS) entry which is preliminary data.</text>
</comment>
<reference evidence="1" key="2">
    <citation type="submission" date="2020-11" db="EMBL/GenBank/DDBJ databases">
        <authorList>
            <person name="McCartney M.A."/>
            <person name="Auch B."/>
            <person name="Kono T."/>
            <person name="Mallez S."/>
            <person name="Becker A."/>
            <person name="Gohl D.M."/>
            <person name="Silverstein K.A.T."/>
            <person name="Koren S."/>
            <person name="Bechman K.B."/>
            <person name="Herman A."/>
            <person name="Abrahante J.E."/>
            <person name="Garbe J."/>
        </authorList>
    </citation>
    <scope>NUCLEOTIDE SEQUENCE</scope>
    <source>
        <strain evidence="1">Duluth1</strain>
        <tissue evidence="1">Whole animal</tissue>
    </source>
</reference>
<dbReference type="EMBL" id="JAIWYP010000005">
    <property type="protein sequence ID" value="KAH3820685.1"/>
    <property type="molecule type" value="Genomic_DNA"/>
</dbReference>
<evidence type="ECO:0000313" key="2">
    <source>
        <dbReference type="EMBL" id="KAH3820814.1"/>
    </source>
</evidence>
<organism evidence="1 3">
    <name type="scientific">Dreissena polymorpha</name>
    <name type="common">Zebra mussel</name>
    <name type="synonym">Mytilus polymorpha</name>
    <dbReference type="NCBI Taxonomy" id="45954"/>
    <lineage>
        <taxon>Eukaryota</taxon>
        <taxon>Metazoa</taxon>
        <taxon>Spiralia</taxon>
        <taxon>Lophotrochozoa</taxon>
        <taxon>Mollusca</taxon>
        <taxon>Bivalvia</taxon>
        <taxon>Autobranchia</taxon>
        <taxon>Heteroconchia</taxon>
        <taxon>Euheterodonta</taxon>
        <taxon>Imparidentia</taxon>
        <taxon>Neoheterodontei</taxon>
        <taxon>Myida</taxon>
        <taxon>Dreissenoidea</taxon>
        <taxon>Dreissenidae</taxon>
        <taxon>Dreissena</taxon>
    </lineage>
</organism>
<evidence type="ECO:0000313" key="1">
    <source>
        <dbReference type="EMBL" id="KAH3820685.1"/>
    </source>
</evidence>
<dbReference type="EMBL" id="JAIWYP010000005">
    <property type="protein sequence ID" value="KAH3820814.1"/>
    <property type="molecule type" value="Genomic_DNA"/>
</dbReference>
<evidence type="ECO:0000313" key="3">
    <source>
        <dbReference type="Proteomes" id="UP000828390"/>
    </source>
</evidence>
<dbReference type="Proteomes" id="UP000828390">
    <property type="component" value="Unassembled WGS sequence"/>
</dbReference>
<name>A0A9D4JQD8_DREPO</name>
<protein>
    <submittedName>
        <fullName evidence="1">Uncharacterized protein</fullName>
    </submittedName>
</protein>
<gene>
    <name evidence="1" type="ORF">DPMN_122433</name>
    <name evidence="2" type="ORF">DPMN_122563</name>
</gene>
<dbReference type="AlphaFoldDB" id="A0A9D4JQD8"/>
<proteinExistence type="predicted"/>